<feature type="domain" description="Peptidase M50" evidence="8">
    <location>
        <begin position="18"/>
        <end position="121"/>
    </location>
</feature>
<keyword evidence="4 7" id="KW-0812">Transmembrane</keyword>
<sequence>MLENLIAYAVAIFLFQPINVLIHEYGHGFFVKIFGGRVTKIEVGIGEPLFQVGHVQVKKQFFIFGMCRYEGTPEISKSRLKLSFIAIGGVLFNAVTITMLILVKVYTDHHHFLDGYYFGTTGMLILSALLPVTYSTGFHSDGKWLVSIWKKDSLSA</sequence>
<name>A0A0M0GMA9_9BACI</name>
<dbReference type="GO" id="GO:0006508">
    <property type="term" value="P:proteolysis"/>
    <property type="evidence" value="ECO:0007669"/>
    <property type="project" value="InterPro"/>
</dbReference>
<evidence type="ECO:0000256" key="7">
    <source>
        <dbReference type="SAM" id="Phobius"/>
    </source>
</evidence>
<comment type="cofactor">
    <cofactor evidence="1">
        <name>Zn(2+)</name>
        <dbReference type="ChEBI" id="CHEBI:29105"/>
    </cofactor>
</comment>
<feature type="transmembrane region" description="Helical" evidence="7">
    <location>
        <begin position="6"/>
        <end position="22"/>
    </location>
</feature>
<evidence type="ECO:0000313" key="10">
    <source>
        <dbReference type="Proteomes" id="UP000037405"/>
    </source>
</evidence>
<dbReference type="RefSeq" id="WP_053427873.1">
    <property type="nucleotide sequence ID" value="NZ_LGUE01000003.1"/>
</dbReference>
<reference evidence="10" key="1">
    <citation type="submission" date="2015-07" db="EMBL/GenBank/DDBJ databases">
        <title>Fjat-14235 jcm11544.</title>
        <authorList>
            <person name="Liu B."/>
            <person name="Wang J."/>
            <person name="Zhu Y."/>
            <person name="Liu G."/>
            <person name="Chen Q."/>
            <person name="Chen Z."/>
            <person name="Lan J."/>
            <person name="Che J."/>
            <person name="Ge C."/>
            <person name="Shi H."/>
            <person name="Pan Z."/>
            <person name="Liu X."/>
        </authorList>
    </citation>
    <scope>NUCLEOTIDE SEQUENCE [LARGE SCALE GENOMIC DNA]</scope>
    <source>
        <strain evidence="10">JCM 11544</strain>
    </source>
</reference>
<dbReference type="Proteomes" id="UP000037405">
    <property type="component" value="Unassembled WGS sequence"/>
</dbReference>
<dbReference type="Pfam" id="PF02163">
    <property type="entry name" value="Peptidase_M50"/>
    <property type="match status" value="1"/>
</dbReference>
<dbReference type="InterPro" id="IPR008915">
    <property type="entry name" value="Peptidase_M50"/>
</dbReference>
<gene>
    <name evidence="9" type="ORF">AF331_09270</name>
</gene>
<dbReference type="GO" id="GO:0016020">
    <property type="term" value="C:membrane"/>
    <property type="evidence" value="ECO:0007669"/>
    <property type="project" value="UniProtKB-SubCell"/>
</dbReference>
<feature type="transmembrane region" description="Helical" evidence="7">
    <location>
        <begin position="82"/>
        <end position="103"/>
    </location>
</feature>
<evidence type="ECO:0000259" key="8">
    <source>
        <dbReference type="Pfam" id="PF02163"/>
    </source>
</evidence>
<dbReference type="PATRIC" id="fig|189381.12.peg.3761"/>
<dbReference type="STRING" id="189381.GCA_900166615_00577"/>
<proteinExistence type="inferred from homology"/>
<keyword evidence="5 7" id="KW-1133">Transmembrane helix</keyword>
<keyword evidence="10" id="KW-1185">Reference proteome</keyword>
<comment type="caution">
    <text evidence="9">The sequence shown here is derived from an EMBL/GenBank/DDBJ whole genome shotgun (WGS) entry which is preliminary data.</text>
</comment>
<organism evidence="9 10">
    <name type="scientific">Rossellomorea marisflavi</name>
    <dbReference type="NCBI Taxonomy" id="189381"/>
    <lineage>
        <taxon>Bacteria</taxon>
        <taxon>Bacillati</taxon>
        <taxon>Bacillota</taxon>
        <taxon>Bacilli</taxon>
        <taxon>Bacillales</taxon>
        <taxon>Bacillaceae</taxon>
        <taxon>Rossellomorea</taxon>
    </lineage>
</organism>
<accession>A0A0M0GMA9</accession>
<evidence type="ECO:0000256" key="1">
    <source>
        <dbReference type="ARBA" id="ARBA00001947"/>
    </source>
</evidence>
<evidence type="ECO:0000256" key="5">
    <source>
        <dbReference type="ARBA" id="ARBA00022989"/>
    </source>
</evidence>
<dbReference type="EMBL" id="LGUE01000003">
    <property type="protein sequence ID" value="KON90556.1"/>
    <property type="molecule type" value="Genomic_DNA"/>
</dbReference>
<protein>
    <recommendedName>
        <fullName evidence="8">Peptidase M50 domain-containing protein</fullName>
    </recommendedName>
</protein>
<evidence type="ECO:0000256" key="4">
    <source>
        <dbReference type="ARBA" id="ARBA00022692"/>
    </source>
</evidence>
<comment type="subcellular location">
    <subcellularLocation>
        <location evidence="2">Membrane</location>
        <topology evidence="2">Multi-pass membrane protein</topology>
    </subcellularLocation>
</comment>
<keyword evidence="6 7" id="KW-0472">Membrane</keyword>
<comment type="similarity">
    <text evidence="3">Belongs to the peptidase M50B family.</text>
</comment>
<evidence type="ECO:0000256" key="2">
    <source>
        <dbReference type="ARBA" id="ARBA00004141"/>
    </source>
</evidence>
<evidence type="ECO:0000256" key="6">
    <source>
        <dbReference type="ARBA" id="ARBA00023136"/>
    </source>
</evidence>
<evidence type="ECO:0000313" key="9">
    <source>
        <dbReference type="EMBL" id="KON90556.1"/>
    </source>
</evidence>
<dbReference type="AlphaFoldDB" id="A0A0M0GMA9"/>
<evidence type="ECO:0000256" key="3">
    <source>
        <dbReference type="ARBA" id="ARBA00007931"/>
    </source>
</evidence>
<dbReference type="OrthoDB" id="849477at2"/>
<feature type="transmembrane region" description="Helical" evidence="7">
    <location>
        <begin position="115"/>
        <end position="134"/>
    </location>
</feature>